<dbReference type="InterPro" id="IPR010982">
    <property type="entry name" value="Lambda_DNA-bd_dom_sf"/>
</dbReference>
<dbReference type="SMART" id="SM00530">
    <property type="entry name" value="HTH_XRE"/>
    <property type="match status" value="1"/>
</dbReference>
<evidence type="ECO:0000313" key="2">
    <source>
        <dbReference type="EMBL" id="GGF50349.1"/>
    </source>
</evidence>
<dbReference type="EMBL" id="BMCT01000001">
    <property type="protein sequence ID" value="GGF50349.1"/>
    <property type="molecule type" value="Genomic_DNA"/>
</dbReference>
<protein>
    <recommendedName>
        <fullName evidence="1">HTH cro/C1-type domain-containing protein</fullName>
    </recommendedName>
</protein>
<name>A0A917F652_9HYPH</name>
<organism evidence="2 3">
    <name type="scientific">Azorhizobium oxalatiphilum</name>
    <dbReference type="NCBI Taxonomy" id="980631"/>
    <lineage>
        <taxon>Bacteria</taxon>
        <taxon>Pseudomonadati</taxon>
        <taxon>Pseudomonadota</taxon>
        <taxon>Alphaproteobacteria</taxon>
        <taxon>Hyphomicrobiales</taxon>
        <taxon>Xanthobacteraceae</taxon>
        <taxon>Azorhizobium</taxon>
    </lineage>
</organism>
<dbReference type="Gene3D" id="1.10.260.40">
    <property type="entry name" value="lambda repressor-like DNA-binding domains"/>
    <property type="match status" value="1"/>
</dbReference>
<proteinExistence type="predicted"/>
<gene>
    <name evidence="2" type="ORF">GCM10007301_07160</name>
</gene>
<accession>A0A917F652</accession>
<reference evidence="2" key="1">
    <citation type="journal article" date="2014" name="Int. J. Syst. Evol. Microbiol.">
        <title>Complete genome sequence of Corynebacterium casei LMG S-19264T (=DSM 44701T), isolated from a smear-ripened cheese.</title>
        <authorList>
            <consortium name="US DOE Joint Genome Institute (JGI-PGF)"/>
            <person name="Walter F."/>
            <person name="Albersmeier A."/>
            <person name="Kalinowski J."/>
            <person name="Ruckert C."/>
        </authorList>
    </citation>
    <scope>NUCLEOTIDE SEQUENCE</scope>
    <source>
        <strain evidence="2">CCM 7897</strain>
    </source>
</reference>
<dbReference type="GO" id="GO:0003677">
    <property type="term" value="F:DNA binding"/>
    <property type="evidence" value="ECO:0007669"/>
    <property type="project" value="InterPro"/>
</dbReference>
<dbReference type="RefSeq" id="WP_188575455.1">
    <property type="nucleotide sequence ID" value="NZ_BMCT01000001.1"/>
</dbReference>
<dbReference type="Proteomes" id="UP000606044">
    <property type="component" value="Unassembled WGS sequence"/>
</dbReference>
<keyword evidence="3" id="KW-1185">Reference proteome</keyword>
<sequence length="289" mass="31436">MVSLVEVGRRLKAHRQTSGLTVEAAAEAVHVSRALLYRYEAGEIVKLDTLERLARLYGTSLPTLLGMSQDYVPNAVTFFERIEKLEQEADHIITVFGPMAYVLTTPAYEAALFRALAAGSDANGLNKSDAQQLRAILRRRRAIHARGQSSFVNIIPMAEIAAYVQEVPPARGGLEDQRTVASAEISHLCTLIEKPPMGVQVAVTSQPLPTSGFQIIRKGAQSLLVTSPFRLGFPLNLRYGVAVISSDEQAVRLHETLAARLWDSALPAGEAVAAIRTLIRTGAARVSER</sequence>
<dbReference type="CDD" id="cd00093">
    <property type="entry name" value="HTH_XRE"/>
    <property type="match status" value="1"/>
</dbReference>
<dbReference type="Pfam" id="PF13560">
    <property type="entry name" value="HTH_31"/>
    <property type="match status" value="1"/>
</dbReference>
<dbReference type="SUPFAM" id="SSF47413">
    <property type="entry name" value="lambda repressor-like DNA-binding domains"/>
    <property type="match status" value="1"/>
</dbReference>
<dbReference type="PROSITE" id="PS50943">
    <property type="entry name" value="HTH_CROC1"/>
    <property type="match status" value="1"/>
</dbReference>
<dbReference type="AlphaFoldDB" id="A0A917F652"/>
<evidence type="ECO:0000313" key="3">
    <source>
        <dbReference type="Proteomes" id="UP000606044"/>
    </source>
</evidence>
<evidence type="ECO:0000259" key="1">
    <source>
        <dbReference type="PROSITE" id="PS50943"/>
    </source>
</evidence>
<feature type="domain" description="HTH cro/C1-type" evidence="1">
    <location>
        <begin position="11"/>
        <end position="64"/>
    </location>
</feature>
<reference evidence="2" key="2">
    <citation type="submission" date="2020-09" db="EMBL/GenBank/DDBJ databases">
        <authorList>
            <person name="Sun Q."/>
            <person name="Sedlacek I."/>
        </authorList>
    </citation>
    <scope>NUCLEOTIDE SEQUENCE</scope>
    <source>
        <strain evidence="2">CCM 7897</strain>
    </source>
</reference>
<dbReference type="InterPro" id="IPR001387">
    <property type="entry name" value="Cro/C1-type_HTH"/>
</dbReference>
<comment type="caution">
    <text evidence="2">The sequence shown here is derived from an EMBL/GenBank/DDBJ whole genome shotgun (WGS) entry which is preliminary data.</text>
</comment>